<proteinExistence type="predicted"/>
<evidence type="ECO:0000259" key="7">
    <source>
        <dbReference type="Pfam" id="PF20803"/>
    </source>
</evidence>
<keyword evidence="1" id="KW-0540">Nuclease</keyword>
<evidence type="ECO:0000313" key="8">
    <source>
        <dbReference type="EMBL" id="OGB85532.1"/>
    </source>
</evidence>
<evidence type="ECO:0000256" key="1">
    <source>
        <dbReference type="ARBA" id="ARBA00022722"/>
    </source>
</evidence>
<dbReference type="GO" id="GO:0004521">
    <property type="term" value="F:RNA endonuclease activity"/>
    <property type="evidence" value="ECO:0007669"/>
    <property type="project" value="InterPro"/>
</dbReference>
<dbReference type="AlphaFoldDB" id="A0A1F4PR72"/>
<reference evidence="8 9" key="1">
    <citation type="journal article" date="2016" name="Nat. Commun.">
        <title>Thousands of microbial genomes shed light on interconnected biogeochemical processes in an aquifer system.</title>
        <authorList>
            <person name="Anantharaman K."/>
            <person name="Brown C.T."/>
            <person name="Hug L.A."/>
            <person name="Sharon I."/>
            <person name="Castelle C.J."/>
            <person name="Probst A.J."/>
            <person name="Thomas B.C."/>
            <person name="Singh A."/>
            <person name="Wilkins M.J."/>
            <person name="Karaoz U."/>
            <person name="Brodie E.L."/>
            <person name="Williams K.H."/>
            <person name="Hubbard S.S."/>
            <person name="Banfield J.F."/>
        </authorList>
    </citation>
    <scope>NUCLEOTIDE SEQUENCE [LARGE SCALE GENOMIC DNA]</scope>
</reference>
<organism evidence="8 9">
    <name type="scientific">candidate division Kazan bacterium RIFCSPLOWO2_01_FULL_48_13</name>
    <dbReference type="NCBI Taxonomy" id="1798539"/>
    <lineage>
        <taxon>Bacteria</taxon>
        <taxon>Bacteria division Kazan-3B-28</taxon>
    </lineage>
</organism>
<name>A0A1F4PR72_UNCK3</name>
<dbReference type="GO" id="GO:0043571">
    <property type="term" value="P:maintenance of CRISPR repeat elements"/>
    <property type="evidence" value="ECO:0007669"/>
    <property type="project" value="InterPro"/>
</dbReference>
<accession>A0A1F4PR72</accession>
<evidence type="ECO:0000256" key="6">
    <source>
        <dbReference type="ARBA" id="ARBA00023118"/>
    </source>
</evidence>
<dbReference type="InterPro" id="IPR048846">
    <property type="entry name" value="PaaX-like_central"/>
</dbReference>
<dbReference type="Pfam" id="PF20803">
    <property type="entry name" value="PaaX_M"/>
    <property type="match status" value="1"/>
</dbReference>
<keyword evidence="3 8" id="KW-0255">Endonuclease</keyword>
<evidence type="ECO:0000256" key="5">
    <source>
        <dbReference type="ARBA" id="ARBA00022842"/>
    </source>
</evidence>
<keyword evidence="4" id="KW-0378">Hydrolase</keyword>
<evidence type="ECO:0000256" key="2">
    <source>
        <dbReference type="ARBA" id="ARBA00022723"/>
    </source>
</evidence>
<dbReference type="InterPro" id="IPR021127">
    <property type="entry name" value="CRISPR_associated_Cas2"/>
</dbReference>
<dbReference type="EMBL" id="METE01000002">
    <property type="protein sequence ID" value="OGB85532.1"/>
    <property type="molecule type" value="Genomic_DNA"/>
</dbReference>
<dbReference type="Proteomes" id="UP000179010">
    <property type="component" value="Unassembled WGS sequence"/>
</dbReference>
<evidence type="ECO:0000313" key="9">
    <source>
        <dbReference type="Proteomes" id="UP000179010"/>
    </source>
</evidence>
<dbReference type="NCBIfam" id="TIGR01573">
    <property type="entry name" value="cas2"/>
    <property type="match status" value="1"/>
</dbReference>
<dbReference type="STRING" id="1798539.A2994_00710"/>
<evidence type="ECO:0000256" key="3">
    <source>
        <dbReference type="ARBA" id="ARBA00022759"/>
    </source>
</evidence>
<sequence>MMKVVLGWADDAGEFLLSKIRRDSLSLDVSTKRTWEYLQYAGYVNQLGEDRFQIGDEVKIDLLKEFVRHRRPDGRLRVIMFDIPEKFKMSRNLFRKHLVDLGFVMQQKSVWASKLPCEDLVELVVKYHGLGRYVKLLVGDIVPISRAVAL</sequence>
<comment type="caution">
    <text evidence="8">The sequence shown here is derived from an EMBL/GenBank/DDBJ whole genome shotgun (WGS) entry which is preliminary data.</text>
</comment>
<keyword evidence="6" id="KW-0051">Antiviral defense</keyword>
<evidence type="ECO:0000256" key="4">
    <source>
        <dbReference type="ARBA" id="ARBA00022801"/>
    </source>
</evidence>
<protein>
    <submittedName>
        <fullName evidence="8">CRISPR-associated endonuclease Cas2</fullName>
    </submittedName>
</protein>
<gene>
    <name evidence="8" type="ORF">A2994_00710</name>
</gene>
<dbReference type="SUPFAM" id="SSF143430">
    <property type="entry name" value="TTP0101/SSO1404-like"/>
    <property type="match status" value="1"/>
</dbReference>
<keyword evidence="2" id="KW-0479">Metal-binding</keyword>
<feature type="domain" description="Transcriptional repressor PaaX-like central Cas2-like" evidence="7">
    <location>
        <begin position="71"/>
        <end position="141"/>
    </location>
</feature>
<keyword evidence="5" id="KW-0460">Magnesium</keyword>